<dbReference type="Gene3D" id="1.20.1250.20">
    <property type="entry name" value="MFS general substrate transporter like domains"/>
    <property type="match status" value="1"/>
</dbReference>
<dbReference type="InterPro" id="IPR052528">
    <property type="entry name" value="Sugar_transport-like"/>
</dbReference>
<dbReference type="RefSeq" id="WP_156016622.1">
    <property type="nucleotide sequence ID" value="NZ_WGGD01000005.1"/>
</dbReference>
<organism evidence="2 3">
    <name type="scientific">Sulfuracidifex metallicus DSM 6482 = JCM 9184</name>
    <dbReference type="NCBI Taxonomy" id="523847"/>
    <lineage>
        <taxon>Archaea</taxon>
        <taxon>Thermoproteota</taxon>
        <taxon>Thermoprotei</taxon>
        <taxon>Sulfolobales</taxon>
        <taxon>Sulfolobaceae</taxon>
        <taxon>Sulfuracidifex</taxon>
    </lineage>
</organism>
<feature type="transmembrane region" description="Helical" evidence="1">
    <location>
        <begin position="345"/>
        <end position="366"/>
    </location>
</feature>
<accession>A0A6A9QP43</accession>
<evidence type="ECO:0000313" key="3">
    <source>
        <dbReference type="Proteomes" id="UP000470772"/>
    </source>
</evidence>
<feature type="transmembrane region" description="Helical" evidence="1">
    <location>
        <begin position="312"/>
        <end position="333"/>
    </location>
</feature>
<keyword evidence="1" id="KW-0812">Transmembrane</keyword>
<dbReference type="SUPFAM" id="SSF103473">
    <property type="entry name" value="MFS general substrate transporter"/>
    <property type="match status" value="1"/>
</dbReference>
<dbReference type="PANTHER" id="PTHR23526:SF2">
    <property type="entry name" value="MAJOR FACILITATOR SUPERFAMILY (MFS) PROFILE DOMAIN-CONTAINING PROTEIN"/>
    <property type="match status" value="1"/>
</dbReference>
<evidence type="ECO:0000256" key="1">
    <source>
        <dbReference type="SAM" id="Phobius"/>
    </source>
</evidence>
<dbReference type="Pfam" id="PF07690">
    <property type="entry name" value="MFS_1"/>
    <property type="match status" value="1"/>
</dbReference>
<comment type="caution">
    <text evidence="2">The sequence shown here is derived from an EMBL/GenBank/DDBJ whole genome shotgun (WGS) entry which is preliminary data.</text>
</comment>
<keyword evidence="1" id="KW-0472">Membrane</keyword>
<feature type="transmembrane region" description="Helical" evidence="1">
    <location>
        <begin position="34"/>
        <end position="57"/>
    </location>
</feature>
<dbReference type="InterPro" id="IPR011701">
    <property type="entry name" value="MFS"/>
</dbReference>
<dbReference type="GO" id="GO:0022857">
    <property type="term" value="F:transmembrane transporter activity"/>
    <property type="evidence" value="ECO:0007669"/>
    <property type="project" value="InterPro"/>
</dbReference>
<name>A0A6A9QP43_SULME</name>
<dbReference type="AlphaFoldDB" id="A0A6A9QP43"/>
<feature type="transmembrane region" description="Helical" evidence="1">
    <location>
        <begin position="225"/>
        <end position="241"/>
    </location>
</feature>
<dbReference type="InterPro" id="IPR036259">
    <property type="entry name" value="MFS_trans_sf"/>
</dbReference>
<feature type="transmembrane region" description="Helical" evidence="1">
    <location>
        <begin position="128"/>
        <end position="145"/>
    </location>
</feature>
<feature type="transmembrane region" description="Helical" evidence="1">
    <location>
        <begin position="253"/>
        <end position="272"/>
    </location>
</feature>
<feature type="transmembrane region" description="Helical" evidence="1">
    <location>
        <begin position="64"/>
        <end position="84"/>
    </location>
</feature>
<feature type="transmembrane region" description="Helical" evidence="1">
    <location>
        <begin position="151"/>
        <end position="172"/>
    </location>
</feature>
<feature type="transmembrane region" description="Helical" evidence="1">
    <location>
        <begin position="193"/>
        <end position="213"/>
    </location>
</feature>
<dbReference type="PANTHER" id="PTHR23526">
    <property type="entry name" value="INTEGRAL MEMBRANE TRANSPORT PROTEIN-RELATED"/>
    <property type="match status" value="1"/>
</dbReference>
<evidence type="ECO:0000313" key="2">
    <source>
        <dbReference type="EMBL" id="MUN29055.1"/>
    </source>
</evidence>
<feature type="transmembrane region" description="Helical" evidence="1">
    <location>
        <begin position="90"/>
        <end position="108"/>
    </location>
</feature>
<gene>
    <name evidence="2" type="ORF">GC250_06310</name>
</gene>
<reference evidence="2 3" key="1">
    <citation type="submission" date="2019-10" db="EMBL/GenBank/DDBJ databases">
        <title>Sequencing and Assembly of Multiple Reported Metal-Biooxidizing Members of the Extremely Thermoacidophilic Archaeal Family Sulfolobaceae.</title>
        <authorList>
            <person name="Counts J.A."/>
            <person name="Kelly R.M."/>
        </authorList>
    </citation>
    <scope>NUCLEOTIDE SEQUENCE [LARGE SCALE GENOMIC DNA]</scope>
    <source>
        <strain evidence="2 3">DSM 6482</strain>
    </source>
</reference>
<dbReference type="Proteomes" id="UP000470772">
    <property type="component" value="Unassembled WGS sequence"/>
</dbReference>
<protein>
    <submittedName>
        <fullName evidence="2">MFS transporter</fullName>
    </submittedName>
</protein>
<sequence length="381" mass="41864">MKPLRTITLLNSIASSLSQPYFSFLNVINGVTGPLLGVVSSSFTAFPSIVQGIFSLYKAEAKNLITWGFILSGLAWILLFLLPYGSLSTLMYVIAASGSGASTFGYSIIMEKVSRGARGAVLSQYAQYARIGSLLSTVGVGLLTGDQYYLMKWFFLSTGLLYLISSYISTIIQDEEVYVPPSEGIGKDVMRMILVNSSFYVVWAFAWPLFPVAEVEVYHMNEDNLAIITLIGGISGLLFQRRVGMWMDRNRRAVMFAGRIGLAIYPLAYSLATNVYQIYAAYLLMGITGPANIAYTSFVYDNTKNVRKAISFMSLGEGIGAIMGSLLGSVSFVEMESLISPSMAVRLLLFTASLSRIAFSFFYLSLHDTQEKGRRVLSVKK</sequence>
<feature type="transmembrane region" description="Helical" evidence="1">
    <location>
        <begin position="278"/>
        <end position="300"/>
    </location>
</feature>
<dbReference type="EMBL" id="WGGD01000005">
    <property type="protein sequence ID" value="MUN29055.1"/>
    <property type="molecule type" value="Genomic_DNA"/>
</dbReference>
<proteinExistence type="predicted"/>
<keyword evidence="1" id="KW-1133">Transmembrane helix</keyword>
<keyword evidence="3" id="KW-1185">Reference proteome</keyword>